<name>X1L3B5_9ZZZZ</name>
<dbReference type="PANTHER" id="PTHR43542:SF1">
    <property type="entry name" value="METHYLTRANSFERASE"/>
    <property type="match status" value="1"/>
</dbReference>
<dbReference type="EMBL" id="BARV01005322">
    <property type="protein sequence ID" value="GAI13837.1"/>
    <property type="molecule type" value="Genomic_DNA"/>
</dbReference>
<evidence type="ECO:0000313" key="3">
    <source>
        <dbReference type="EMBL" id="GAI13837.1"/>
    </source>
</evidence>
<evidence type="ECO:0008006" key="4">
    <source>
        <dbReference type="Google" id="ProtNLM"/>
    </source>
</evidence>
<dbReference type="PANTHER" id="PTHR43542">
    <property type="entry name" value="METHYLTRANSFERASE"/>
    <property type="match status" value="1"/>
</dbReference>
<dbReference type="Pfam" id="PF03602">
    <property type="entry name" value="Cons_hypoth95"/>
    <property type="match status" value="1"/>
</dbReference>
<dbReference type="GO" id="GO:0003676">
    <property type="term" value="F:nucleic acid binding"/>
    <property type="evidence" value="ECO:0007669"/>
    <property type="project" value="InterPro"/>
</dbReference>
<evidence type="ECO:0000256" key="1">
    <source>
        <dbReference type="ARBA" id="ARBA00022603"/>
    </source>
</evidence>
<dbReference type="GO" id="GO:0008168">
    <property type="term" value="F:methyltransferase activity"/>
    <property type="evidence" value="ECO:0007669"/>
    <property type="project" value="UniProtKB-KW"/>
</dbReference>
<proteinExistence type="predicted"/>
<dbReference type="GO" id="GO:0031167">
    <property type="term" value="P:rRNA methylation"/>
    <property type="evidence" value="ECO:0007669"/>
    <property type="project" value="InterPro"/>
</dbReference>
<dbReference type="SUPFAM" id="SSF53335">
    <property type="entry name" value="S-adenosyl-L-methionine-dependent methyltransferases"/>
    <property type="match status" value="1"/>
</dbReference>
<comment type="caution">
    <text evidence="3">The sequence shown here is derived from an EMBL/GenBank/DDBJ whole genome shotgun (WGS) entry which is preliminary data.</text>
</comment>
<evidence type="ECO:0000256" key="2">
    <source>
        <dbReference type="ARBA" id="ARBA00022679"/>
    </source>
</evidence>
<dbReference type="PIRSF" id="PIRSF004553">
    <property type="entry name" value="CHP00095"/>
    <property type="match status" value="1"/>
</dbReference>
<dbReference type="InterPro" id="IPR002052">
    <property type="entry name" value="DNA_methylase_N6_adenine_CS"/>
</dbReference>
<dbReference type="Gene3D" id="3.40.50.150">
    <property type="entry name" value="Vaccinia Virus protein VP39"/>
    <property type="match status" value="1"/>
</dbReference>
<dbReference type="InterPro" id="IPR029063">
    <property type="entry name" value="SAM-dependent_MTases_sf"/>
</dbReference>
<keyword evidence="1" id="KW-0489">Methyltransferase</keyword>
<reference evidence="3" key="1">
    <citation type="journal article" date="2014" name="Front. Microbiol.">
        <title>High frequency of phylogenetically diverse reductive dehalogenase-homologous genes in deep subseafloor sedimentary metagenomes.</title>
        <authorList>
            <person name="Kawai M."/>
            <person name="Futagami T."/>
            <person name="Toyoda A."/>
            <person name="Takaki Y."/>
            <person name="Nishi S."/>
            <person name="Hori S."/>
            <person name="Arai W."/>
            <person name="Tsubouchi T."/>
            <person name="Morono Y."/>
            <person name="Uchiyama I."/>
            <person name="Ito T."/>
            <person name="Fujiyama A."/>
            <person name="Inagaki F."/>
            <person name="Takami H."/>
        </authorList>
    </citation>
    <scope>NUCLEOTIDE SEQUENCE</scope>
    <source>
        <strain evidence="3">Expedition CK06-06</strain>
    </source>
</reference>
<dbReference type="NCBIfam" id="TIGR00095">
    <property type="entry name" value="16S rRNA (guanine(966)-N(2))-methyltransferase RsmD"/>
    <property type="match status" value="1"/>
</dbReference>
<accession>X1L3B5</accession>
<gene>
    <name evidence="3" type="ORF">S06H3_11144</name>
</gene>
<dbReference type="AlphaFoldDB" id="X1L3B5"/>
<dbReference type="CDD" id="cd02440">
    <property type="entry name" value="AdoMet_MTases"/>
    <property type="match status" value="1"/>
</dbReference>
<sequence length="188" mass="21074">MKLLSPKTGESRPITDRVKESLFSVLYKYDLPNGKMVADLFCGVGSLGLEALSRGAEFVTFVEKNLKIITILEKNVEKAGFAKESKVVRADAFKIGATVDPLRRIAASEQKYDLIFVDPPYSTTRETKEGSPLSELLVILQEQLAPNGIAVVRTDRRTELLEQYGRLQIIEQRQWGTMAVTILQQKSR</sequence>
<dbReference type="InterPro" id="IPR004398">
    <property type="entry name" value="RNA_MeTrfase_RsmD"/>
</dbReference>
<keyword evidence="2" id="KW-0808">Transferase</keyword>
<organism evidence="3">
    <name type="scientific">marine sediment metagenome</name>
    <dbReference type="NCBI Taxonomy" id="412755"/>
    <lineage>
        <taxon>unclassified sequences</taxon>
        <taxon>metagenomes</taxon>
        <taxon>ecological metagenomes</taxon>
    </lineage>
</organism>
<dbReference type="PROSITE" id="PS00092">
    <property type="entry name" value="N6_MTASE"/>
    <property type="match status" value="1"/>
</dbReference>
<protein>
    <recommendedName>
        <fullName evidence="4">16S rRNA (Guanine(966)-N(2))-methyltransferase RsmD</fullName>
    </recommendedName>
</protein>